<evidence type="ECO:0000256" key="2">
    <source>
        <dbReference type="PIRSR" id="PIRSR600888-1"/>
    </source>
</evidence>
<dbReference type="Pfam" id="PF00908">
    <property type="entry name" value="dTDP_sugar_isom"/>
    <property type="match status" value="1"/>
</dbReference>
<dbReference type="UniPathway" id="UPA00124"/>
<comment type="function">
    <text evidence="4">Catalyzes the epimerization of the C3' and C5'positions of dTDP-6-deoxy-D-xylo-4-hexulose, forming dTDP-6-deoxy-L-lyxo-4-hexulose.</text>
</comment>
<dbReference type="AlphaFoldDB" id="A0A2A9DN02"/>
<dbReference type="InterPro" id="IPR011051">
    <property type="entry name" value="RmlC_Cupin_sf"/>
</dbReference>
<evidence type="ECO:0000256" key="4">
    <source>
        <dbReference type="RuleBase" id="RU364069"/>
    </source>
</evidence>
<comment type="similarity">
    <text evidence="1 4">Belongs to the dTDP-4-dehydrorhamnose 3,5-epimerase family.</text>
</comment>
<dbReference type="Gene3D" id="2.60.120.10">
    <property type="entry name" value="Jelly Rolls"/>
    <property type="match status" value="1"/>
</dbReference>
<comment type="catalytic activity">
    <reaction evidence="4">
        <text>dTDP-4-dehydro-6-deoxy-alpha-D-glucose = dTDP-4-dehydro-beta-L-rhamnose</text>
        <dbReference type="Rhea" id="RHEA:16969"/>
        <dbReference type="ChEBI" id="CHEBI:57649"/>
        <dbReference type="ChEBI" id="CHEBI:62830"/>
        <dbReference type="EC" id="5.1.3.13"/>
    </reaction>
</comment>
<feature type="active site" description="Proton donor" evidence="2">
    <location>
        <position position="140"/>
    </location>
</feature>
<feature type="active site" description="Proton acceptor" evidence="2">
    <location>
        <position position="71"/>
    </location>
</feature>
<dbReference type="GO" id="GO:0005829">
    <property type="term" value="C:cytosol"/>
    <property type="evidence" value="ECO:0007669"/>
    <property type="project" value="TreeGrafter"/>
</dbReference>
<dbReference type="SUPFAM" id="SSF51182">
    <property type="entry name" value="RmlC-like cupins"/>
    <property type="match status" value="1"/>
</dbReference>
<keyword evidence="4" id="KW-0413">Isomerase</keyword>
<accession>A0A2A9DN02</accession>
<dbReference type="STRING" id="1724.GCA_001044175_01647"/>
<dbReference type="PANTHER" id="PTHR21047:SF2">
    <property type="entry name" value="THYMIDINE DIPHOSPHO-4-KETO-RHAMNOSE 3,5-EPIMERASE"/>
    <property type="match status" value="1"/>
</dbReference>
<dbReference type="PANTHER" id="PTHR21047">
    <property type="entry name" value="DTDP-6-DEOXY-D-GLUCOSE-3,5 EPIMERASE"/>
    <property type="match status" value="1"/>
</dbReference>
<keyword evidence="6" id="KW-1185">Reference proteome</keyword>
<dbReference type="InterPro" id="IPR014710">
    <property type="entry name" value="RmlC-like_jellyroll"/>
</dbReference>
<dbReference type="GO" id="GO:0019305">
    <property type="term" value="P:dTDP-rhamnose biosynthetic process"/>
    <property type="evidence" value="ECO:0007669"/>
    <property type="project" value="UniProtKB-UniRule"/>
</dbReference>
<name>A0A2A9DN02_9CORY</name>
<dbReference type="NCBIfam" id="TIGR01221">
    <property type="entry name" value="rmlC"/>
    <property type="match status" value="1"/>
</dbReference>
<evidence type="ECO:0000313" key="6">
    <source>
        <dbReference type="Proteomes" id="UP000221653"/>
    </source>
</evidence>
<evidence type="ECO:0000256" key="3">
    <source>
        <dbReference type="PIRSR" id="PIRSR600888-3"/>
    </source>
</evidence>
<sequence length="211" mass="23572">MVSGARATIGVMFTAPLDGLLHFQPTVHEDSRGTFLEWFKASDFENATGYPFDLQQANLSTSKSGTIRGLHFADVPPGQAKYVTCVAGRIWDVAVDIREGSPTYLQHFAVELSAENREGLYLESGFAHGFLALEDSTVVYLTTHEYQPEIEHAINPFDEQIAVPWPDAEYILSEKDRTAPALAEVTVPTHDDARRHYAELKDFWVLANQED</sequence>
<organism evidence="5 6">
    <name type="scientific">Corynebacterium renale</name>
    <dbReference type="NCBI Taxonomy" id="1724"/>
    <lineage>
        <taxon>Bacteria</taxon>
        <taxon>Bacillati</taxon>
        <taxon>Actinomycetota</taxon>
        <taxon>Actinomycetes</taxon>
        <taxon>Mycobacteriales</taxon>
        <taxon>Corynebacteriaceae</taxon>
        <taxon>Corynebacterium</taxon>
    </lineage>
</organism>
<dbReference type="GO" id="GO:0008830">
    <property type="term" value="F:dTDP-4-dehydrorhamnose 3,5-epimerase activity"/>
    <property type="evidence" value="ECO:0007669"/>
    <property type="project" value="UniProtKB-UniRule"/>
</dbReference>
<dbReference type="CDD" id="cd00438">
    <property type="entry name" value="cupin_RmlC"/>
    <property type="match status" value="1"/>
</dbReference>
<dbReference type="EC" id="5.1.3.13" evidence="4"/>
<protein>
    <recommendedName>
        <fullName evidence="4">dTDP-4-dehydrorhamnose 3,5-epimerase</fullName>
        <ecNumber evidence="4">5.1.3.13</ecNumber>
    </recommendedName>
    <alternativeName>
        <fullName evidence="4">Thymidine diphospho-4-keto-rhamnose 3,5-epimerase</fullName>
    </alternativeName>
</protein>
<comment type="caution">
    <text evidence="5">The sequence shown here is derived from an EMBL/GenBank/DDBJ whole genome shotgun (WGS) entry which is preliminary data.</text>
</comment>
<evidence type="ECO:0000256" key="1">
    <source>
        <dbReference type="ARBA" id="ARBA00010154"/>
    </source>
</evidence>
<feature type="site" description="Participates in a stacking interaction with the thymidine ring of dTDP-4-oxo-6-deoxyglucose" evidence="3">
    <location>
        <position position="146"/>
    </location>
</feature>
<dbReference type="GO" id="GO:0000271">
    <property type="term" value="P:polysaccharide biosynthetic process"/>
    <property type="evidence" value="ECO:0007669"/>
    <property type="project" value="TreeGrafter"/>
</dbReference>
<reference evidence="5 6" key="1">
    <citation type="submission" date="2017-10" db="EMBL/GenBank/DDBJ databases">
        <title>Sequencing the genomes of 1000 actinobacteria strains.</title>
        <authorList>
            <person name="Klenk H.-P."/>
        </authorList>
    </citation>
    <scope>NUCLEOTIDE SEQUENCE [LARGE SCALE GENOMIC DNA]</scope>
    <source>
        <strain evidence="5 6">DSM 20688</strain>
    </source>
</reference>
<comment type="subunit">
    <text evidence="4">Homodimer.</text>
</comment>
<evidence type="ECO:0000313" key="5">
    <source>
        <dbReference type="EMBL" id="PFG27300.1"/>
    </source>
</evidence>
<comment type="pathway">
    <text evidence="4">Carbohydrate biosynthesis; dTDP-L-rhamnose biosynthesis.</text>
</comment>
<dbReference type="InterPro" id="IPR000888">
    <property type="entry name" value="RmlC-like"/>
</dbReference>
<gene>
    <name evidence="5" type="ORF">ATK06_0355</name>
</gene>
<dbReference type="EMBL" id="PDJF01000001">
    <property type="protein sequence ID" value="PFG27300.1"/>
    <property type="molecule type" value="Genomic_DNA"/>
</dbReference>
<proteinExistence type="inferred from homology"/>
<dbReference type="Proteomes" id="UP000221653">
    <property type="component" value="Unassembled WGS sequence"/>
</dbReference>